<comment type="caution">
    <text evidence="1">The sequence shown here is derived from an EMBL/GenBank/DDBJ whole genome shotgun (WGS) entry which is preliminary data.</text>
</comment>
<dbReference type="RefSeq" id="WP_343961215.1">
    <property type="nucleotide sequence ID" value="NZ_BAAAKZ010000010.1"/>
</dbReference>
<dbReference type="Proteomes" id="UP001597181">
    <property type="component" value="Unassembled WGS sequence"/>
</dbReference>
<sequence length="65" mass="7063">MVLFDGFELLDVFGPVEFFGSLPDSFDITYVAAAAGPVTSSQGAQVIATQAISSLRRPEWTWPVR</sequence>
<name>A0ABW3TNC3_9MICO</name>
<reference evidence="2" key="1">
    <citation type="journal article" date="2019" name="Int. J. Syst. Evol. Microbiol.">
        <title>The Global Catalogue of Microorganisms (GCM) 10K type strain sequencing project: providing services to taxonomists for standard genome sequencing and annotation.</title>
        <authorList>
            <consortium name="The Broad Institute Genomics Platform"/>
            <consortium name="The Broad Institute Genome Sequencing Center for Infectious Disease"/>
            <person name="Wu L."/>
            <person name="Ma J."/>
        </authorList>
    </citation>
    <scope>NUCLEOTIDE SEQUENCE [LARGE SCALE GENOMIC DNA]</scope>
    <source>
        <strain evidence="2">CCUG 50213</strain>
    </source>
</reference>
<protein>
    <submittedName>
        <fullName evidence="1">Uncharacterized protein</fullName>
    </submittedName>
</protein>
<dbReference type="InterPro" id="IPR029062">
    <property type="entry name" value="Class_I_gatase-like"/>
</dbReference>
<evidence type="ECO:0000313" key="2">
    <source>
        <dbReference type="Proteomes" id="UP001597181"/>
    </source>
</evidence>
<dbReference type="Gene3D" id="3.40.50.880">
    <property type="match status" value="1"/>
</dbReference>
<accession>A0ABW3TNC3</accession>
<gene>
    <name evidence="1" type="ORF">ACFQ3U_09925</name>
</gene>
<dbReference type="SUPFAM" id="SSF52317">
    <property type="entry name" value="Class I glutamine amidotransferase-like"/>
    <property type="match status" value="1"/>
</dbReference>
<keyword evidence="2" id="KW-1185">Reference proteome</keyword>
<evidence type="ECO:0000313" key="1">
    <source>
        <dbReference type="EMBL" id="MFD1202206.1"/>
    </source>
</evidence>
<proteinExistence type="predicted"/>
<organism evidence="1 2">
    <name type="scientific">Leucobacter albus</name>
    <dbReference type="NCBI Taxonomy" id="272210"/>
    <lineage>
        <taxon>Bacteria</taxon>
        <taxon>Bacillati</taxon>
        <taxon>Actinomycetota</taxon>
        <taxon>Actinomycetes</taxon>
        <taxon>Micrococcales</taxon>
        <taxon>Microbacteriaceae</taxon>
        <taxon>Leucobacter</taxon>
    </lineage>
</organism>
<dbReference type="EMBL" id="JBHTLY010000004">
    <property type="protein sequence ID" value="MFD1202206.1"/>
    <property type="molecule type" value="Genomic_DNA"/>
</dbReference>